<evidence type="ECO:0000256" key="1">
    <source>
        <dbReference type="SAM" id="MobiDB-lite"/>
    </source>
</evidence>
<keyword evidence="3" id="KW-1185">Reference proteome</keyword>
<gene>
    <name evidence="2" type="ORF">G7Y89_g852</name>
</gene>
<evidence type="ECO:0000313" key="3">
    <source>
        <dbReference type="Proteomes" id="UP000566819"/>
    </source>
</evidence>
<organism evidence="2 3">
    <name type="scientific">Cudoniella acicularis</name>
    <dbReference type="NCBI Taxonomy" id="354080"/>
    <lineage>
        <taxon>Eukaryota</taxon>
        <taxon>Fungi</taxon>
        <taxon>Dikarya</taxon>
        <taxon>Ascomycota</taxon>
        <taxon>Pezizomycotina</taxon>
        <taxon>Leotiomycetes</taxon>
        <taxon>Helotiales</taxon>
        <taxon>Tricladiaceae</taxon>
        <taxon>Cudoniella</taxon>
    </lineage>
</organism>
<comment type="caution">
    <text evidence="2">The sequence shown here is derived from an EMBL/GenBank/DDBJ whole genome shotgun (WGS) entry which is preliminary data.</text>
</comment>
<accession>A0A8H4RWD8</accession>
<sequence>MGRKHHSKHKADDPWQSPEGPDGIPRGLQVMADNTPDLKTGFPWPKILDVYGISKDDWRTFCFALAEPLEPWLGQTGIAYEIEKILDICAEWDVQYFRKKGLIMRLDMPGEEKYGLDFMDLYYQGDGNRWVYNVALSFAAKLDKGKVKDEKLKNLAKVRLKGFESTRVVLDPIKVLDNKKLADSRGWTNWTKHCADARCANNRNPPPPVPIDNIPWDFNTNPIPKRVDRWPPSKHLYYERFRGKVIWIHSYGRYDSWANYAYCYFIPDPDSMDQSGIPRGEGPIYPCDEVPRRPIPRRAGGDVAYKHAWNGKFL</sequence>
<name>A0A8H4RWD8_9HELO</name>
<dbReference type="Proteomes" id="UP000566819">
    <property type="component" value="Unassembled WGS sequence"/>
</dbReference>
<evidence type="ECO:0000313" key="2">
    <source>
        <dbReference type="EMBL" id="KAF4637232.1"/>
    </source>
</evidence>
<feature type="region of interest" description="Disordered" evidence="1">
    <location>
        <begin position="1"/>
        <end position="30"/>
    </location>
</feature>
<dbReference type="EMBL" id="JAAMPI010000030">
    <property type="protein sequence ID" value="KAF4637232.1"/>
    <property type="molecule type" value="Genomic_DNA"/>
</dbReference>
<dbReference type="OrthoDB" id="3487117at2759"/>
<protein>
    <submittedName>
        <fullName evidence="2">Uncharacterized protein</fullName>
    </submittedName>
</protein>
<dbReference type="AlphaFoldDB" id="A0A8H4RWD8"/>
<proteinExistence type="predicted"/>
<reference evidence="2 3" key="1">
    <citation type="submission" date="2020-03" db="EMBL/GenBank/DDBJ databases">
        <title>Draft Genome Sequence of Cudoniella acicularis.</title>
        <authorList>
            <person name="Buettner E."/>
            <person name="Kellner H."/>
        </authorList>
    </citation>
    <scope>NUCLEOTIDE SEQUENCE [LARGE SCALE GENOMIC DNA]</scope>
    <source>
        <strain evidence="2 3">DSM 108380</strain>
    </source>
</reference>